<dbReference type="EMBL" id="CP055900">
    <property type="protein sequence ID" value="QKX58038.1"/>
    <property type="molecule type" value="Genomic_DNA"/>
</dbReference>
<sequence>MSADLDELAYNLSPSESSPGWPTAADLQHGSRERKEKAWRHVLLGKQIVSVVEKGMEETQVSQSILPENHRFIGVGRLELMDYNEDRLTIDVDENTVVREVSFR</sequence>
<keyword evidence="3" id="KW-1185">Reference proteome</keyword>
<name>A0A7H8QWI2_TALRU</name>
<dbReference type="KEGG" id="trg:TRUGW13939_05158"/>
<gene>
    <name evidence="2" type="ORF">TRUGW13939_05158</name>
</gene>
<accession>A0A7H8QWI2</accession>
<dbReference type="AlphaFoldDB" id="A0A7H8QWI2"/>
<evidence type="ECO:0000313" key="3">
    <source>
        <dbReference type="Proteomes" id="UP000509510"/>
    </source>
</evidence>
<evidence type="ECO:0000256" key="1">
    <source>
        <dbReference type="SAM" id="MobiDB-lite"/>
    </source>
</evidence>
<dbReference type="Gene3D" id="3.30.10.10">
    <property type="entry name" value="Trypsin Inhibitor V, subunit A"/>
    <property type="match status" value="1"/>
</dbReference>
<evidence type="ECO:0000313" key="2">
    <source>
        <dbReference type="EMBL" id="QKX58038.1"/>
    </source>
</evidence>
<dbReference type="RefSeq" id="XP_035344216.1">
    <property type="nucleotide sequence ID" value="XM_035488323.1"/>
</dbReference>
<dbReference type="GeneID" id="55992656"/>
<reference evidence="3" key="1">
    <citation type="submission" date="2020-06" db="EMBL/GenBank/DDBJ databases">
        <title>A chromosome-scale genome assembly of Talaromyces rugulosus W13939.</title>
        <authorList>
            <person name="Wang B."/>
            <person name="Guo L."/>
            <person name="Ye K."/>
            <person name="Wang L."/>
        </authorList>
    </citation>
    <scope>NUCLEOTIDE SEQUENCE [LARGE SCALE GENOMIC DNA]</scope>
    <source>
        <strain evidence="3">W13939</strain>
    </source>
</reference>
<protein>
    <submittedName>
        <fullName evidence="2">Uncharacterized protein</fullName>
    </submittedName>
</protein>
<proteinExistence type="predicted"/>
<dbReference type="OrthoDB" id="10013825at2759"/>
<organism evidence="2 3">
    <name type="scientific">Talaromyces rugulosus</name>
    <name type="common">Penicillium rugulosum</name>
    <dbReference type="NCBI Taxonomy" id="121627"/>
    <lineage>
        <taxon>Eukaryota</taxon>
        <taxon>Fungi</taxon>
        <taxon>Dikarya</taxon>
        <taxon>Ascomycota</taxon>
        <taxon>Pezizomycotina</taxon>
        <taxon>Eurotiomycetes</taxon>
        <taxon>Eurotiomycetidae</taxon>
        <taxon>Eurotiales</taxon>
        <taxon>Trichocomaceae</taxon>
        <taxon>Talaromyces</taxon>
        <taxon>Talaromyces sect. Islandici</taxon>
    </lineage>
</organism>
<dbReference type="Proteomes" id="UP000509510">
    <property type="component" value="Chromosome III"/>
</dbReference>
<feature type="region of interest" description="Disordered" evidence="1">
    <location>
        <begin position="1"/>
        <end position="29"/>
    </location>
</feature>